<feature type="domain" description="Thioredoxin" evidence="8">
    <location>
        <begin position="142"/>
        <end position="277"/>
    </location>
</feature>
<dbReference type="InterPro" id="IPR036249">
    <property type="entry name" value="Thioredoxin-like_sf"/>
</dbReference>
<dbReference type="Gene3D" id="3.40.30.10">
    <property type="entry name" value="Glutaredoxin"/>
    <property type="match status" value="3"/>
</dbReference>
<feature type="domain" description="Thioredoxin" evidence="8">
    <location>
        <begin position="22"/>
        <end position="137"/>
    </location>
</feature>
<keyword evidence="4 6" id="KW-0472">Membrane</keyword>
<accession>A0A4Y9YLB8</accession>
<reference evidence="9 10" key="1">
    <citation type="submission" date="2019-02" db="EMBL/GenBank/DDBJ databases">
        <title>Genome sequencing of the rare red list fungi Dentipellis fragilis.</title>
        <authorList>
            <person name="Buettner E."/>
            <person name="Kellner H."/>
        </authorList>
    </citation>
    <scope>NUCLEOTIDE SEQUENCE [LARGE SCALE GENOMIC DNA]</scope>
    <source>
        <strain evidence="9 10">DSM 105465</strain>
    </source>
</reference>
<keyword evidence="10" id="KW-1185">Reference proteome</keyword>
<dbReference type="STRING" id="205917.A0A4Y9YLB8"/>
<dbReference type="AlphaFoldDB" id="A0A4Y9YLB8"/>
<dbReference type="PANTHER" id="PTHR46426">
    <property type="entry name" value="PROTEIN DISULFIDE-ISOMERASE TMX3"/>
    <property type="match status" value="1"/>
</dbReference>
<dbReference type="PROSITE" id="PS00194">
    <property type="entry name" value="THIOREDOXIN_1"/>
    <property type="match status" value="1"/>
</dbReference>
<dbReference type="InterPro" id="IPR017937">
    <property type="entry name" value="Thioredoxin_CS"/>
</dbReference>
<dbReference type="Proteomes" id="UP000298327">
    <property type="component" value="Unassembled WGS sequence"/>
</dbReference>
<dbReference type="EMBL" id="SEOQ01000420">
    <property type="protein sequence ID" value="TFY63356.1"/>
    <property type="molecule type" value="Genomic_DNA"/>
</dbReference>
<evidence type="ECO:0000256" key="2">
    <source>
        <dbReference type="ARBA" id="ARBA00022692"/>
    </source>
</evidence>
<comment type="caution">
    <text evidence="9">The sequence shown here is derived from an EMBL/GenBank/DDBJ whole genome shotgun (WGS) entry which is preliminary data.</text>
</comment>
<gene>
    <name evidence="9" type="ORF">EVG20_g6352</name>
</gene>
<comment type="function">
    <text evidence="5">Probable disulfide isomerase, which participates in the folding of proteins containing disulfide bonds. May act as a dithiol oxidase. Acts as a regulator of endoplasmic reticulum-mitochondria contact sites via its ability to regulate redox signals.</text>
</comment>
<dbReference type="InterPro" id="IPR013766">
    <property type="entry name" value="Thioredoxin_domain"/>
</dbReference>
<keyword evidence="3 6" id="KW-1133">Transmembrane helix</keyword>
<organism evidence="9 10">
    <name type="scientific">Dentipellis fragilis</name>
    <dbReference type="NCBI Taxonomy" id="205917"/>
    <lineage>
        <taxon>Eukaryota</taxon>
        <taxon>Fungi</taxon>
        <taxon>Dikarya</taxon>
        <taxon>Basidiomycota</taxon>
        <taxon>Agaricomycotina</taxon>
        <taxon>Agaricomycetes</taxon>
        <taxon>Russulales</taxon>
        <taxon>Hericiaceae</taxon>
        <taxon>Dentipellis</taxon>
    </lineage>
</organism>
<protein>
    <recommendedName>
        <fullName evidence="8">Thioredoxin domain-containing protein</fullName>
    </recommendedName>
</protein>
<feature type="chain" id="PRO_5021212035" description="Thioredoxin domain-containing protein" evidence="7">
    <location>
        <begin position="33"/>
        <end position="583"/>
    </location>
</feature>
<evidence type="ECO:0000256" key="1">
    <source>
        <dbReference type="ARBA" id="ARBA00004389"/>
    </source>
</evidence>
<keyword evidence="7" id="KW-0732">Signal</keyword>
<dbReference type="SUPFAM" id="SSF52833">
    <property type="entry name" value="Thioredoxin-like"/>
    <property type="match status" value="2"/>
</dbReference>
<evidence type="ECO:0000259" key="8">
    <source>
        <dbReference type="PROSITE" id="PS51352"/>
    </source>
</evidence>
<dbReference type="Pfam" id="PF13848">
    <property type="entry name" value="Thioredoxin_6"/>
    <property type="match status" value="1"/>
</dbReference>
<dbReference type="Pfam" id="PF00085">
    <property type="entry name" value="Thioredoxin"/>
    <property type="match status" value="2"/>
</dbReference>
<evidence type="ECO:0000313" key="10">
    <source>
        <dbReference type="Proteomes" id="UP000298327"/>
    </source>
</evidence>
<dbReference type="PANTHER" id="PTHR46426:SF1">
    <property type="entry name" value="PROTEIN DISULFIDE-ISOMERASE TMX3"/>
    <property type="match status" value="1"/>
</dbReference>
<feature type="transmembrane region" description="Helical" evidence="6">
    <location>
        <begin position="543"/>
        <end position="560"/>
    </location>
</feature>
<dbReference type="OrthoDB" id="72053at2759"/>
<evidence type="ECO:0000256" key="5">
    <source>
        <dbReference type="ARBA" id="ARBA00045246"/>
    </source>
</evidence>
<feature type="signal peptide" evidence="7">
    <location>
        <begin position="1"/>
        <end position="32"/>
    </location>
</feature>
<name>A0A4Y9YLB8_9AGAM</name>
<sequence length="583" mass="64610">MRFWPLAQIARIPCSLLIASLTLAGLALPVQSESLVLTPDNFKDTIAHGYWFIEHFSPYCGHCRDFAPTWNKLVDDYAPTQVHLAQVNCAVNGDLCSENGVQGYPHMNIYHDGKYLDQFKGIRSREHLDEFLAKHASSVLAAATSAQAPPPSEAAKADVKVHEEPPVDVNPNGQVLKLTPANFANVVQEGGVFVKFFAPWCGHCKKLAPTWVKLAKEMQNKLTIAEVDCEDHKALCREQGINGFPMLFFYAPGGTKTEYTGNRKLEPLRKWSEKTIKPSVQELVPADLEAVIAEHPVLYLFIHQPGDSHLIDVVSRAARPLLGSPPVYTAGSAALSGRLSIPSLTLPALIALKDHDSHPTSVFRFSATTSQAELSEWLLNNRLPTAMELGDGSFQEVMNAPTKPLVVLTAVPDEGAERERLIKSVKEVALAWRHRGDAHRNAGDRRVVFVWMDADRWSKWLKNMYGIEGSGRVIITDHSKLLYYDRDPSGEQIQLEVNSVLAALDGAMKGKGAKHSENIVERLTRYLNGRMIAIEEWIKSHRALTLLIIALGAVLAFFGVRKILADDDAQYYNHAPGKQGRLD</sequence>
<evidence type="ECO:0000256" key="3">
    <source>
        <dbReference type="ARBA" id="ARBA00022989"/>
    </source>
</evidence>
<dbReference type="PROSITE" id="PS51352">
    <property type="entry name" value="THIOREDOXIN_2"/>
    <property type="match status" value="2"/>
</dbReference>
<dbReference type="CDD" id="cd02961">
    <property type="entry name" value="PDI_a_family"/>
    <property type="match status" value="1"/>
</dbReference>
<evidence type="ECO:0000256" key="4">
    <source>
        <dbReference type="ARBA" id="ARBA00023136"/>
    </source>
</evidence>
<proteinExistence type="predicted"/>
<evidence type="ECO:0000256" key="7">
    <source>
        <dbReference type="SAM" id="SignalP"/>
    </source>
</evidence>
<keyword evidence="2 6" id="KW-0812">Transmembrane</keyword>
<evidence type="ECO:0000313" key="9">
    <source>
        <dbReference type="EMBL" id="TFY63356.1"/>
    </source>
</evidence>
<dbReference type="InterPro" id="IPR052250">
    <property type="entry name" value="PDI_TMX3"/>
</dbReference>
<comment type="subcellular location">
    <subcellularLocation>
        <location evidence="1">Endoplasmic reticulum membrane</location>
        <topology evidence="1">Single-pass membrane protein</topology>
    </subcellularLocation>
</comment>
<dbReference type="GO" id="GO:0005789">
    <property type="term" value="C:endoplasmic reticulum membrane"/>
    <property type="evidence" value="ECO:0007669"/>
    <property type="project" value="UniProtKB-SubCell"/>
</dbReference>
<evidence type="ECO:0000256" key="6">
    <source>
        <dbReference type="SAM" id="Phobius"/>
    </source>
</evidence>